<sequence length="218" mass="24986">MVWRKILVEQDSKLVFDLVLQCCSILWCIVQLVQDICPLQLVVDAKPMRASDIAYSISYRYSRKKKTRMTMIKWCKLAKSNDEQHQHEEENGYNFQIPRKSHRLQETGASYVSHGTLKNKLYGVRVYTPLQWNPNSPELHVDLENNLLDKILHYMPSLTTVNEIKNYNVGCGIGILVRGVKTRAPGVIEGFGRYGHENTSSPLHLSGPMAMLIHGPRH</sequence>
<dbReference type="InParanoid" id="A0A5E4GAW5"/>
<evidence type="ECO:0000313" key="2">
    <source>
        <dbReference type="Proteomes" id="UP000327085"/>
    </source>
</evidence>
<organism evidence="1 2">
    <name type="scientific">Prunus dulcis</name>
    <name type="common">Almond</name>
    <name type="synonym">Amygdalus dulcis</name>
    <dbReference type="NCBI Taxonomy" id="3755"/>
    <lineage>
        <taxon>Eukaryota</taxon>
        <taxon>Viridiplantae</taxon>
        <taxon>Streptophyta</taxon>
        <taxon>Embryophyta</taxon>
        <taxon>Tracheophyta</taxon>
        <taxon>Spermatophyta</taxon>
        <taxon>Magnoliopsida</taxon>
        <taxon>eudicotyledons</taxon>
        <taxon>Gunneridae</taxon>
        <taxon>Pentapetalae</taxon>
        <taxon>rosids</taxon>
        <taxon>fabids</taxon>
        <taxon>Rosales</taxon>
        <taxon>Rosaceae</taxon>
        <taxon>Amygdaloideae</taxon>
        <taxon>Amygdaleae</taxon>
        <taxon>Prunus</taxon>
    </lineage>
</organism>
<dbReference type="AlphaFoldDB" id="A0A5E4GAW5"/>
<name>A0A5E4GAW5_PRUDU</name>
<gene>
    <name evidence="1" type="ORF">ALMOND_2B035758</name>
</gene>
<protein>
    <submittedName>
        <fullName evidence="1">Uncharacterized protein</fullName>
    </submittedName>
</protein>
<evidence type="ECO:0000313" key="1">
    <source>
        <dbReference type="EMBL" id="VVA36841.1"/>
    </source>
</evidence>
<dbReference type="EMBL" id="CABIKO010000481">
    <property type="protein sequence ID" value="VVA36841.1"/>
    <property type="molecule type" value="Genomic_DNA"/>
</dbReference>
<proteinExistence type="predicted"/>
<accession>A0A5E4GAW5</accession>
<dbReference type="Proteomes" id="UP000327085">
    <property type="component" value="Chromosome 8"/>
</dbReference>
<dbReference type="Gramene" id="VVA36841">
    <property type="protein sequence ID" value="VVA36841"/>
    <property type="gene ID" value="Prudul26B035758"/>
</dbReference>
<reference evidence="2" key="1">
    <citation type="journal article" date="2020" name="Plant J.">
        <title>Transposons played a major role in the diversification between the closely related almond and peach genomes: results from the almond genome sequence.</title>
        <authorList>
            <person name="Alioto T."/>
            <person name="Alexiou K.G."/>
            <person name="Bardil A."/>
            <person name="Barteri F."/>
            <person name="Castanera R."/>
            <person name="Cruz F."/>
            <person name="Dhingra A."/>
            <person name="Duval H."/>
            <person name="Fernandez I Marti A."/>
            <person name="Frias L."/>
            <person name="Galan B."/>
            <person name="Garcia J.L."/>
            <person name="Howad W."/>
            <person name="Gomez-Garrido J."/>
            <person name="Gut M."/>
            <person name="Julca I."/>
            <person name="Morata J."/>
            <person name="Puigdomenech P."/>
            <person name="Ribeca P."/>
            <person name="Rubio Cabetas M.J."/>
            <person name="Vlasova A."/>
            <person name="Wirthensohn M."/>
            <person name="Garcia-Mas J."/>
            <person name="Gabaldon T."/>
            <person name="Casacuberta J.M."/>
            <person name="Arus P."/>
        </authorList>
    </citation>
    <scope>NUCLEOTIDE SEQUENCE [LARGE SCALE GENOMIC DNA]</scope>
    <source>
        <strain evidence="2">cv. Texas</strain>
    </source>
</reference>